<dbReference type="EMBL" id="CP014245">
    <property type="protein sequence ID" value="AMD21135.1"/>
    <property type="molecule type" value="Genomic_DNA"/>
</dbReference>
<dbReference type="STRING" id="45286.A0A120K2C9"/>
<organism evidence="2 3">
    <name type="scientific">Eremothecium sinecaudum</name>
    <dbReference type="NCBI Taxonomy" id="45286"/>
    <lineage>
        <taxon>Eukaryota</taxon>
        <taxon>Fungi</taxon>
        <taxon>Dikarya</taxon>
        <taxon>Ascomycota</taxon>
        <taxon>Saccharomycotina</taxon>
        <taxon>Saccharomycetes</taxon>
        <taxon>Saccharomycetales</taxon>
        <taxon>Saccharomycetaceae</taxon>
        <taxon>Eremothecium</taxon>
    </lineage>
</organism>
<dbReference type="RefSeq" id="XP_017988131.1">
    <property type="nucleotide sequence ID" value="XM_018132588.1"/>
</dbReference>
<gene>
    <name evidence="2" type="ORF">AW171_hschr53068</name>
</gene>
<keyword evidence="1" id="KW-0812">Transmembrane</keyword>
<name>A0A120K2C9_9SACH</name>
<keyword evidence="1" id="KW-1133">Transmembrane helix</keyword>
<reference evidence="2 3" key="1">
    <citation type="submission" date="2016-01" db="EMBL/GenBank/DDBJ databases">
        <title>Genome sequence of the yeast Holleya sinecauda.</title>
        <authorList>
            <person name="Dietrich F.S."/>
        </authorList>
    </citation>
    <scope>NUCLEOTIDE SEQUENCE [LARGE SCALE GENOMIC DNA]</scope>
    <source>
        <strain evidence="2 3">ATCC 58844</strain>
    </source>
</reference>
<accession>A0A120K2C9</accession>
<dbReference type="AlphaFoldDB" id="A0A120K2C9"/>
<keyword evidence="1" id="KW-0472">Membrane</keyword>
<protein>
    <submittedName>
        <fullName evidence="2">HEL146Wp</fullName>
    </submittedName>
</protein>
<keyword evidence="3" id="KW-1185">Reference proteome</keyword>
<evidence type="ECO:0000256" key="1">
    <source>
        <dbReference type="SAM" id="Phobius"/>
    </source>
</evidence>
<dbReference type="SUPFAM" id="SSF52833">
    <property type="entry name" value="Thioredoxin-like"/>
    <property type="match status" value="1"/>
</dbReference>
<dbReference type="OrthoDB" id="4035655at2759"/>
<evidence type="ECO:0000313" key="3">
    <source>
        <dbReference type="Proteomes" id="UP000243052"/>
    </source>
</evidence>
<evidence type="ECO:0000313" key="2">
    <source>
        <dbReference type="EMBL" id="AMD21135.1"/>
    </source>
</evidence>
<sequence>MKVASNKKTSSKILSSTVILLTLVAFIYYTASNVVTLYDSILGVDYGQVEAALLGIQLGGDSEGSSGDHTVGETRIFSDKAEQGPTHSQLLTPDSVSVTKNEEFQPLAVFQEIMNTAPIVLFIRGDHADSQYMKKLLDAEYEVTPPVAVVDLKKHAEGDKLQKYIMLNKLNTYNTNFKPSDDIPDVPYLFINGNSIINTSLDKDIKTLHATGLLEEKLKSMAHELVSIKRISPPSNS</sequence>
<dbReference type="PROSITE" id="PS51354">
    <property type="entry name" value="GLUTAREDOXIN_2"/>
    <property type="match status" value="1"/>
</dbReference>
<dbReference type="InterPro" id="IPR036249">
    <property type="entry name" value="Thioredoxin-like_sf"/>
</dbReference>
<dbReference type="Gene3D" id="3.40.30.10">
    <property type="entry name" value="Glutaredoxin"/>
    <property type="match status" value="1"/>
</dbReference>
<proteinExistence type="predicted"/>
<feature type="transmembrane region" description="Helical" evidence="1">
    <location>
        <begin position="12"/>
        <end position="31"/>
    </location>
</feature>
<dbReference type="Proteomes" id="UP000243052">
    <property type="component" value="Chromosome v"/>
</dbReference>
<dbReference type="GeneID" id="28724411"/>